<name>A0A3D5J5S2_9FLAO</name>
<organism evidence="2 3">
    <name type="scientific">Zunongwangia profunda</name>
    <dbReference type="NCBI Taxonomy" id="398743"/>
    <lineage>
        <taxon>Bacteria</taxon>
        <taxon>Pseudomonadati</taxon>
        <taxon>Bacteroidota</taxon>
        <taxon>Flavobacteriia</taxon>
        <taxon>Flavobacteriales</taxon>
        <taxon>Flavobacteriaceae</taxon>
        <taxon>Zunongwangia</taxon>
    </lineage>
</organism>
<keyword evidence="1" id="KW-1133">Transmembrane helix</keyword>
<proteinExistence type="predicted"/>
<gene>
    <name evidence="2" type="ORF">DGQ38_20035</name>
</gene>
<evidence type="ECO:0000256" key="1">
    <source>
        <dbReference type="SAM" id="Phobius"/>
    </source>
</evidence>
<comment type="caution">
    <text evidence="2">The sequence shown here is derived from an EMBL/GenBank/DDBJ whole genome shotgun (WGS) entry which is preliminary data.</text>
</comment>
<evidence type="ECO:0000313" key="2">
    <source>
        <dbReference type="EMBL" id="HCV83333.1"/>
    </source>
</evidence>
<feature type="transmembrane region" description="Helical" evidence="1">
    <location>
        <begin position="25"/>
        <end position="45"/>
    </location>
</feature>
<dbReference type="Proteomes" id="UP000264330">
    <property type="component" value="Unassembled WGS sequence"/>
</dbReference>
<reference evidence="2 3" key="1">
    <citation type="journal article" date="2018" name="Nat. Biotechnol.">
        <title>A standardized bacterial taxonomy based on genome phylogeny substantially revises the tree of life.</title>
        <authorList>
            <person name="Parks D.H."/>
            <person name="Chuvochina M."/>
            <person name="Waite D.W."/>
            <person name="Rinke C."/>
            <person name="Skarshewski A."/>
            <person name="Chaumeil P.A."/>
            <person name="Hugenholtz P."/>
        </authorList>
    </citation>
    <scope>NUCLEOTIDE SEQUENCE [LARGE SCALE GENOMIC DNA]</scope>
    <source>
        <strain evidence="2">UBA9359</strain>
    </source>
</reference>
<evidence type="ECO:0000313" key="3">
    <source>
        <dbReference type="Proteomes" id="UP000264330"/>
    </source>
</evidence>
<dbReference type="AlphaFoldDB" id="A0A3D5J5S2"/>
<feature type="non-terminal residue" evidence="2">
    <location>
        <position position="1"/>
    </location>
</feature>
<accession>A0A3D5J5S2</accession>
<sequence length="67" mass="8029">LNLELLNFELNSGCLSFRLSSKFWVLFKTIFLKVYPFLFILRYILARAYFDLHPTKLNFTTISVVYE</sequence>
<keyword evidence="1" id="KW-0472">Membrane</keyword>
<protein>
    <submittedName>
        <fullName evidence="2">Uncharacterized protein</fullName>
    </submittedName>
</protein>
<keyword evidence="1" id="KW-0812">Transmembrane</keyword>
<dbReference type="EMBL" id="DPMF01000457">
    <property type="protein sequence ID" value="HCV83333.1"/>
    <property type="molecule type" value="Genomic_DNA"/>
</dbReference>